<comment type="caution">
    <text evidence="1">The sequence shown here is derived from an EMBL/GenBank/DDBJ whole genome shotgun (WGS) entry which is preliminary data.</text>
</comment>
<dbReference type="AlphaFoldDB" id="X1NKE8"/>
<accession>X1NKE8</accession>
<dbReference type="EMBL" id="BARV01023076">
    <property type="protein sequence ID" value="GAI27290.1"/>
    <property type="molecule type" value="Genomic_DNA"/>
</dbReference>
<name>X1NKE8_9ZZZZ</name>
<organism evidence="1">
    <name type="scientific">marine sediment metagenome</name>
    <dbReference type="NCBI Taxonomy" id="412755"/>
    <lineage>
        <taxon>unclassified sequences</taxon>
        <taxon>metagenomes</taxon>
        <taxon>ecological metagenomes</taxon>
    </lineage>
</organism>
<proteinExistence type="predicted"/>
<gene>
    <name evidence="1" type="ORF">S06H3_37918</name>
</gene>
<sequence>MTEVLTIADEAVGRLRRLGKMPEWELKVLEPEIRSDWGKKNGNRCLLINKKYCLYEEREGDDLYIAETAALQLARPEEEEKLTSKEYLNEVDLLMRAFCEVYSSA</sequence>
<evidence type="ECO:0000313" key="1">
    <source>
        <dbReference type="EMBL" id="GAI27290.1"/>
    </source>
</evidence>
<protein>
    <submittedName>
        <fullName evidence="1">Uncharacterized protein</fullName>
    </submittedName>
</protein>
<reference evidence="1" key="1">
    <citation type="journal article" date="2014" name="Front. Microbiol.">
        <title>High frequency of phylogenetically diverse reductive dehalogenase-homologous genes in deep subseafloor sedimentary metagenomes.</title>
        <authorList>
            <person name="Kawai M."/>
            <person name="Futagami T."/>
            <person name="Toyoda A."/>
            <person name="Takaki Y."/>
            <person name="Nishi S."/>
            <person name="Hori S."/>
            <person name="Arai W."/>
            <person name="Tsubouchi T."/>
            <person name="Morono Y."/>
            <person name="Uchiyama I."/>
            <person name="Ito T."/>
            <person name="Fujiyama A."/>
            <person name="Inagaki F."/>
            <person name="Takami H."/>
        </authorList>
    </citation>
    <scope>NUCLEOTIDE SEQUENCE</scope>
    <source>
        <strain evidence="1">Expedition CK06-06</strain>
    </source>
</reference>